<reference evidence="2 3" key="1">
    <citation type="submission" date="2018-11" db="EMBL/GenBank/DDBJ databases">
        <title>Genomic Encyclopedia of Type Strains, Phase IV (KMG-IV): sequencing the most valuable type-strain genomes for metagenomic binning, comparative biology and taxonomic classification.</title>
        <authorList>
            <person name="Goeker M."/>
        </authorList>
    </citation>
    <scope>NUCLEOTIDE SEQUENCE [LARGE SCALE GENOMIC DNA]</scope>
    <source>
        <strain evidence="2 3">DSM 102936</strain>
    </source>
</reference>
<dbReference type="CDD" id="cd24032">
    <property type="entry name" value="ASKHA_NBD_TsaB"/>
    <property type="match status" value="1"/>
</dbReference>
<dbReference type="InterPro" id="IPR043129">
    <property type="entry name" value="ATPase_NBD"/>
</dbReference>
<keyword evidence="3" id="KW-1185">Reference proteome</keyword>
<feature type="domain" description="Gcp-like" evidence="1">
    <location>
        <begin position="33"/>
        <end position="220"/>
    </location>
</feature>
<dbReference type="SUPFAM" id="SSF53067">
    <property type="entry name" value="Actin-like ATPase domain"/>
    <property type="match status" value="2"/>
</dbReference>
<dbReference type="GO" id="GO:0002949">
    <property type="term" value="P:tRNA threonylcarbamoyladenosine modification"/>
    <property type="evidence" value="ECO:0007669"/>
    <property type="project" value="InterPro"/>
</dbReference>
<dbReference type="RefSeq" id="WP_123927839.1">
    <property type="nucleotide sequence ID" value="NZ_RKRE01000001.1"/>
</dbReference>
<proteinExistence type="predicted"/>
<evidence type="ECO:0000313" key="2">
    <source>
        <dbReference type="EMBL" id="RPF49802.1"/>
    </source>
</evidence>
<dbReference type="Gene3D" id="3.30.420.40">
    <property type="match status" value="2"/>
</dbReference>
<dbReference type="EMBL" id="RKRE01000001">
    <property type="protein sequence ID" value="RPF49802.1"/>
    <property type="molecule type" value="Genomic_DNA"/>
</dbReference>
<evidence type="ECO:0000313" key="3">
    <source>
        <dbReference type="Proteomes" id="UP000282654"/>
    </source>
</evidence>
<organism evidence="2 3">
    <name type="scientific">Thermodesulfitimonas autotrophica</name>
    <dbReference type="NCBI Taxonomy" id="1894989"/>
    <lineage>
        <taxon>Bacteria</taxon>
        <taxon>Bacillati</taxon>
        <taxon>Bacillota</taxon>
        <taxon>Clostridia</taxon>
        <taxon>Thermoanaerobacterales</taxon>
        <taxon>Thermoanaerobacteraceae</taxon>
        <taxon>Thermodesulfitimonas</taxon>
    </lineage>
</organism>
<protein>
    <submittedName>
        <fullName evidence="2">tRNA threonylcarbamoyladenosine biosynthesis protein TsaB</fullName>
    </submittedName>
</protein>
<dbReference type="NCBIfam" id="TIGR03725">
    <property type="entry name" value="T6A_YeaZ"/>
    <property type="match status" value="1"/>
</dbReference>
<accession>A0A3N5BQC9</accession>
<dbReference type="InterPro" id="IPR000905">
    <property type="entry name" value="Gcp-like_dom"/>
</dbReference>
<dbReference type="GO" id="GO:0005829">
    <property type="term" value="C:cytosol"/>
    <property type="evidence" value="ECO:0007669"/>
    <property type="project" value="TreeGrafter"/>
</dbReference>
<gene>
    <name evidence="2" type="ORF">EDD75_0625</name>
</gene>
<name>A0A3N5BQC9_9THEO</name>
<dbReference type="OrthoDB" id="9784166at2"/>
<dbReference type="PANTHER" id="PTHR11735">
    <property type="entry name" value="TRNA N6-ADENOSINE THREONYLCARBAMOYLTRANSFERASE"/>
    <property type="match status" value="1"/>
</dbReference>
<dbReference type="Pfam" id="PF00814">
    <property type="entry name" value="TsaD"/>
    <property type="match status" value="1"/>
</dbReference>
<dbReference type="AlphaFoldDB" id="A0A3N5BQC9"/>
<evidence type="ECO:0000259" key="1">
    <source>
        <dbReference type="Pfam" id="PF00814"/>
    </source>
</evidence>
<comment type="caution">
    <text evidence="2">The sequence shown here is derived from an EMBL/GenBank/DDBJ whole genome shotgun (WGS) entry which is preliminary data.</text>
</comment>
<dbReference type="PANTHER" id="PTHR11735:SF11">
    <property type="entry name" value="TRNA THREONYLCARBAMOYLADENOSINE BIOSYNTHESIS PROTEIN TSAB"/>
    <property type="match status" value="1"/>
</dbReference>
<dbReference type="InterPro" id="IPR022496">
    <property type="entry name" value="T6A_TsaB"/>
</dbReference>
<sequence length="230" mass="24107">MACVLGIETATPLLSVAIVGPEGLRAERAAFGERLHSVRLFPFIEELLRDAGTRFEDLSGIAVSQGPGSFTGLRLGVVSAKTLAQVCALPVIGIPTLLALAAPLLSGGIPVCPVLTSRSDEVYAAAYASGAPEATVLVAPFAAPPVEAAQKFASFAKLLLTGEGAWAFREAFTEILGERALFASEVFNYPRAATVAFLGRQRLARGAAVTPFDLLPEYLRLPAIKGRRGT</sequence>
<dbReference type="Proteomes" id="UP000282654">
    <property type="component" value="Unassembled WGS sequence"/>
</dbReference>